<accession>A0AAE7JT20</accession>
<dbReference type="RefSeq" id="WP_221035202.1">
    <property type="nucleotide sequence ID" value="NZ_CP054160.3"/>
</dbReference>
<gene>
    <name evidence="1" type="ORF">G9399_09570</name>
</gene>
<dbReference type="Proteomes" id="UP000503464">
    <property type="component" value="Chromosome"/>
</dbReference>
<name>A0AAE7JT20_SERFO</name>
<organism evidence="1 2">
    <name type="scientific">Serratia fonticola</name>
    <dbReference type="NCBI Taxonomy" id="47917"/>
    <lineage>
        <taxon>Bacteria</taxon>
        <taxon>Pseudomonadati</taxon>
        <taxon>Pseudomonadota</taxon>
        <taxon>Gammaproteobacteria</taxon>
        <taxon>Enterobacterales</taxon>
        <taxon>Yersiniaceae</taxon>
        <taxon>Serratia</taxon>
    </lineage>
</organism>
<dbReference type="EMBL" id="CP054160">
    <property type="protein sequence ID" value="QKJ58571.2"/>
    <property type="molecule type" value="Genomic_DNA"/>
</dbReference>
<evidence type="ECO:0000313" key="2">
    <source>
        <dbReference type="Proteomes" id="UP000503464"/>
    </source>
</evidence>
<evidence type="ECO:0000313" key="1">
    <source>
        <dbReference type="EMBL" id="QKJ58571.2"/>
    </source>
</evidence>
<proteinExistence type="predicted"/>
<dbReference type="AlphaFoldDB" id="A0AAE7JT20"/>
<sequence>MDIYVDLFLPKDNDVCHLKEDLISWGGESFSQSPKKYSWMDTLKFAAPEHSPSYEILLPQNVELDNYSIYSIDDNSIYEWEQDVNNHLVSNNYLKKFITDELPNIDSWIAAISFDEDIIDNIKKVICIKNVNELIEEIEKAMNWNDTNGFIAYKI</sequence>
<reference evidence="2" key="1">
    <citation type="submission" date="2020-03" db="EMBL/GenBank/DDBJ databases">
        <title>Genome sequences of seven Enterobacteriaceae strains isolated from Canadian wastewater treatment facilities.</title>
        <authorList>
            <person name="Huang H."/>
            <person name="Chmara J.T."/>
            <person name="Duceppe M.-O."/>
        </authorList>
    </citation>
    <scope>NUCLEOTIDE SEQUENCE [LARGE SCALE GENOMIC DNA]</scope>
    <source>
        <strain evidence="2">Biosolid 3</strain>
    </source>
</reference>
<protein>
    <submittedName>
        <fullName evidence="1">Uncharacterized protein</fullName>
    </submittedName>
</protein>